<comment type="caution">
    <text evidence="1">The sequence shown here is derived from an EMBL/GenBank/DDBJ whole genome shotgun (WGS) entry which is preliminary data.</text>
</comment>
<evidence type="ECO:0000313" key="1">
    <source>
        <dbReference type="EMBL" id="KAB8189453.1"/>
    </source>
</evidence>
<keyword evidence="2" id="KW-1185">Reference proteome</keyword>
<organism evidence="1 2">
    <name type="scientific">Nonomuraea phyllanthi</name>
    <dbReference type="NCBI Taxonomy" id="2219224"/>
    <lineage>
        <taxon>Bacteria</taxon>
        <taxon>Bacillati</taxon>
        <taxon>Actinomycetota</taxon>
        <taxon>Actinomycetes</taxon>
        <taxon>Streptosporangiales</taxon>
        <taxon>Streptosporangiaceae</taxon>
        <taxon>Nonomuraea</taxon>
    </lineage>
</organism>
<dbReference type="AlphaFoldDB" id="A0A5C4VMB5"/>
<name>A0A5C4VMB5_9ACTN</name>
<gene>
    <name evidence="1" type="ORF">FH608_039850</name>
</gene>
<dbReference type="EMBL" id="VDLX02000020">
    <property type="protein sequence ID" value="KAB8189453.1"/>
    <property type="molecule type" value="Genomic_DNA"/>
</dbReference>
<reference evidence="1 2" key="1">
    <citation type="submission" date="2019-10" db="EMBL/GenBank/DDBJ databases">
        <title>Nonomuraea sp. nov., isolated from Phyllanthus amarus.</title>
        <authorList>
            <person name="Klykleung N."/>
            <person name="Tanasupawat S."/>
        </authorList>
    </citation>
    <scope>NUCLEOTIDE SEQUENCE [LARGE SCALE GENOMIC DNA]</scope>
    <source>
        <strain evidence="1 2">PA1-10</strain>
    </source>
</reference>
<protein>
    <submittedName>
        <fullName evidence="1">DUF1453 domain-containing protein</fullName>
    </submittedName>
</protein>
<dbReference type="OrthoDB" id="3530824at2"/>
<accession>A0A5C4VMB5</accession>
<sequence>MLNTLIIVGLVVYVVARRMAGQPLVAKDVFVPPVVLVAIGVHGLTGVELSGLDAGWLAGTAVLGVAFGALRAATTVVYPRQGVLWQRYTWKTLVVWVVTFAISFGVGALAVATGMHPEARPMTLSIGVGLLGEALVILLRARTAGVPFAPGGR</sequence>
<proteinExistence type="predicted"/>
<evidence type="ECO:0000313" key="2">
    <source>
        <dbReference type="Proteomes" id="UP000312512"/>
    </source>
</evidence>
<dbReference type="Proteomes" id="UP000312512">
    <property type="component" value="Unassembled WGS sequence"/>
</dbReference>